<evidence type="ECO:0000313" key="4">
    <source>
        <dbReference type="Proteomes" id="UP000799439"/>
    </source>
</evidence>
<organism evidence="3 4">
    <name type="scientific">Myriangium duriaei CBS 260.36</name>
    <dbReference type="NCBI Taxonomy" id="1168546"/>
    <lineage>
        <taxon>Eukaryota</taxon>
        <taxon>Fungi</taxon>
        <taxon>Dikarya</taxon>
        <taxon>Ascomycota</taxon>
        <taxon>Pezizomycotina</taxon>
        <taxon>Dothideomycetes</taxon>
        <taxon>Dothideomycetidae</taxon>
        <taxon>Myriangiales</taxon>
        <taxon>Myriangiaceae</taxon>
        <taxon>Myriangium</taxon>
    </lineage>
</organism>
<keyword evidence="4" id="KW-1185">Reference proteome</keyword>
<reference evidence="3" key="1">
    <citation type="journal article" date="2020" name="Stud. Mycol.">
        <title>101 Dothideomycetes genomes: a test case for predicting lifestyles and emergence of pathogens.</title>
        <authorList>
            <person name="Haridas S."/>
            <person name="Albert R."/>
            <person name="Binder M."/>
            <person name="Bloem J."/>
            <person name="Labutti K."/>
            <person name="Salamov A."/>
            <person name="Andreopoulos B."/>
            <person name="Baker S."/>
            <person name="Barry K."/>
            <person name="Bills G."/>
            <person name="Bluhm B."/>
            <person name="Cannon C."/>
            <person name="Castanera R."/>
            <person name="Culley D."/>
            <person name="Daum C."/>
            <person name="Ezra D."/>
            <person name="Gonzalez J."/>
            <person name="Henrissat B."/>
            <person name="Kuo A."/>
            <person name="Liang C."/>
            <person name="Lipzen A."/>
            <person name="Lutzoni F."/>
            <person name="Magnuson J."/>
            <person name="Mondo S."/>
            <person name="Nolan M."/>
            <person name="Ohm R."/>
            <person name="Pangilinan J."/>
            <person name="Park H.-J."/>
            <person name="Ramirez L."/>
            <person name="Alfaro M."/>
            <person name="Sun H."/>
            <person name="Tritt A."/>
            <person name="Yoshinaga Y."/>
            <person name="Zwiers L.-H."/>
            <person name="Turgeon B."/>
            <person name="Goodwin S."/>
            <person name="Spatafora J."/>
            <person name="Crous P."/>
            <person name="Grigoriev I."/>
        </authorList>
    </citation>
    <scope>NUCLEOTIDE SEQUENCE</scope>
    <source>
        <strain evidence="3">CBS 260.36</strain>
    </source>
</reference>
<keyword evidence="2" id="KW-0812">Transmembrane</keyword>
<dbReference type="AlphaFoldDB" id="A0A9P4IU07"/>
<gene>
    <name evidence="3" type="ORF">K461DRAFT_325236</name>
</gene>
<evidence type="ECO:0000313" key="3">
    <source>
        <dbReference type="EMBL" id="KAF2147812.1"/>
    </source>
</evidence>
<sequence length="264" mass="27837">MQPRSPRITPAPIFDLEARQVRPASVCGYVSGDPKSPLNCPSGFTCATTAKILSVFRCCNQITCQNNYQTCRNNGDPICPYANLSDDTCSSIYGSILSCPADQPVCNQYQRSSSLGASSTDIQWFCGTDTTPVLVLATTTGTGAQVTKTASAQVTDPFAALTATATDASTTNSETSQGQSSGSSSSTSTSSGHGAALSGAAIAGIIVGGVILLCGAWSIWQFCVRPRIEERRRNKRLDPHRLGATSEWVSGQSEHMSQWGGSRF</sequence>
<dbReference type="EMBL" id="ML996095">
    <property type="protein sequence ID" value="KAF2147812.1"/>
    <property type="molecule type" value="Genomic_DNA"/>
</dbReference>
<dbReference type="Proteomes" id="UP000799439">
    <property type="component" value="Unassembled WGS sequence"/>
</dbReference>
<keyword evidence="2" id="KW-0472">Membrane</keyword>
<accession>A0A9P4IU07</accession>
<feature type="region of interest" description="Disordered" evidence="1">
    <location>
        <begin position="165"/>
        <end position="191"/>
    </location>
</feature>
<dbReference type="OrthoDB" id="5347452at2759"/>
<protein>
    <submittedName>
        <fullName evidence="3">Uncharacterized protein</fullName>
    </submittedName>
</protein>
<keyword evidence="2" id="KW-1133">Transmembrane helix</keyword>
<name>A0A9P4IU07_9PEZI</name>
<feature type="transmembrane region" description="Helical" evidence="2">
    <location>
        <begin position="195"/>
        <end position="223"/>
    </location>
</feature>
<proteinExistence type="predicted"/>
<evidence type="ECO:0000256" key="1">
    <source>
        <dbReference type="SAM" id="MobiDB-lite"/>
    </source>
</evidence>
<comment type="caution">
    <text evidence="3">The sequence shown here is derived from an EMBL/GenBank/DDBJ whole genome shotgun (WGS) entry which is preliminary data.</text>
</comment>
<evidence type="ECO:0000256" key="2">
    <source>
        <dbReference type="SAM" id="Phobius"/>
    </source>
</evidence>